<reference evidence="1" key="1">
    <citation type="submission" date="2020-08" db="EMBL/GenBank/DDBJ databases">
        <title>Genome public.</title>
        <authorList>
            <person name="Liu C."/>
            <person name="Sun Q."/>
        </authorList>
    </citation>
    <scope>NUCLEOTIDE SEQUENCE</scope>
    <source>
        <strain evidence="1">NSJ-12</strain>
    </source>
</reference>
<name>A0A926IAP6_9FIRM</name>
<dbReference type="AlphaFoldDB" id="A0A926IAP6"/>
<dbReference type="Proteomes" id="UP000655830">
    <property type="component" value="Unassembled WGS sequence"/>
</dbReference>
<proteinExistence type="predicted"/>
<dbReference type="EMBL" id="JACRSY010000037">
    <property type="protein sequence ID" value="MBC8581105.1"/>
    <property type="molecule type" value="Genomic_DNA"/>
</dbReference>
<organism evidence="1 2">
    <name type="scientific">Zhenhengia yiwuensis</name>
    <dbReference type="NCBI Taxonomy" id="2763666"/>
    <lineage>
        <taxon>Bacteria</taxon>
        <taxon>Bacillati</taxon>
        <taxon>Bacillota</taxon>
        <taxon>Clostridia</taxon>
        <taxon>Lachnospirales</taxon>
        <taxon>Lachnospiraceae</taxon>
        <taxon>Zhenhengia</taxon>
    </lineage>
</organism>
<dbReference type="RefSeq" id="WP_249333862.1">
    <property type="nucleotide sequence ID" value="NZ_JACRSY010000037.1"/>
</dbReference>
<sequence length="57" mass="6470">MDVLKMISVIALVIYLMRRDIFVAKVKFKAGLKGIEFEMSAKEKNCPPAKKDSSNHE</sequence>
<keyword evidence="2" id="KW-1185">Reference proteome</keyword>
<evidence type="ECO:0000313" key="1">
    <source>
        <dbReference type="EMBL" id="MBC8581105.1"/>
    </source>
</evidence>
<gene>
    <name evidence="1" type="ORF">H8718_16430</name>
</gene>
<protein>
    <submittedName>
        <fullName evidence="1">Uncharacterized protein</fullName>
    </submittedName>
</protein>
<evidence type="ECO:0000313" key="2">
    <source>
        <dbReference type="Proteomes" id="UP000655830"/>
    </source>
</evidence>
<accession>A0A926IAP6</accession>
<comment type="caution">
    <text evidence="1">The sequence shown here is derived from an EMBL/GenBank/DDBJ whole genome shotgun (WGS) entry which is preliminary data.</text>
</comment>